<dbReference type="EMBL" id="PKUR01000002">
    <property type="protein sequence ID" value="PLW86613.1"/>
    <property type="molecule type" value="Genomic_DNA"/>
</dbReference>
<dbReference type="PANTHER" id="PTHR37296">
    <property type="entry name" value="CONSERVED VIRULENCE FACTOR B"/>
    <property type="match status" value="1"/>
</dbReference>
<dbReference type="InterPro" id="IPR036388">
    <property type="entry name" value="WH-like_DNA-bd_sf"/>
</dbReference>
<evidence type="ECO:0000313" key="4">
    <source>
        <dbReference type="EMBL" id="PLW86613.1"/>
    </source>
</evidence>
<dbReference type="PIRSF" id="PIRSF012524">
    <property type="entry name" value="YitL_S1"/>
    <property type="match status" value="1"/>
</dbReference>
<feature type="domain" description="Conserved virulence factor B-like winged helix" evidence="3">
    <location>
        <begin position="248"/>
        <end position="305"/>
    </location>
</feature>
<organism evidence="4 5">
    <name type="scientific">Halioglobus japonicus</name>
    <dbReference type="NCBI Taxonomy" id="930805"/>
    <lineage>
        <taxon>Bacteria</taxon>
        <taxon>Pseudomonadati</taxon>
        <taxon>Pseudomonadota</taxon>
        <taxon>Gammaproteobacteria</taxon>
        <taxon>Cellvibrionales</taxon>
        <taxon>Halieaceae</taxon>
        <taxon>Halioglobus</taxon>
    </lineage>
</organism>
<dbReference type="Gene3D" id="1.10.10.10">
    <property type="entry name" value="Winged helix-like DNA-binding domain superfamily/Winged helix DNA-binding domain"/>
    <property type="match status" value="1"/>
</dbReference>
<keyword evidence="5" id="KW-1185">Reference proteome</keyword>
<protein>
    <submittedName>
        <fullName evidence="4">GntR family transcriptional regulator</fullName>
    </submittedName>
</protein>
<comment type="similarity">
    <text evidence="1">Belongs to the CvfB family.</text>
</comment>
<evidence type="ECO:0000256" key="1">
    <source>
        <dbReference type="PIRNR" id="PIRNR012524"/>
    </source>
</evidence>
<dbReference type="Proteomes" id="UP000235162">
    <property type="component" value="Unassembled WGS sequence"/>
</dbReference>
<dbReference type="InterPro" id="IPR039566">
    <property type="entry name" value="CvfB_S1_st"/>
</dbReference>
<dbReference type="PANTHER" id="PTHR37296:SF1">
    <property type="entry name" value="CONSERVED VIRULENCE FACTOR B"/>
    <property type="match status" value="1"/>
</dbReference>
<feature type="domain" description="Conserved virulence factor B first S1" evidence="2">
    <location>
        <begin position="33"/>
        <end position="92"/>
    </location>
</feature>
<reference evidence="4 5" key="1">
    <citation type="submission" date="2018-01" db="EMBL/GenBank/DDBJ databases">
        <title>The draft genome sequence of Halioglobus japonicus S1-36.</title>
        <authorList>
            <person name="Du Z.-J."/>
            <person name="Shi M.-J."/>
        </authorList>
    </citation>
    <scope>NUCLEOTIDE SEQUENCE [LARGE SCALE GENOMIC DNA]</scope>
    <source>
        <strain evidence="4 5">S1-36</strain>
    </source>
</reference>
<sequence length="307" mass="33916">MASAVTCLRVGSFLNQPPSPPREVTVNNKTLNIGRYNVLEVLETGEHGVILDGLDADRLLLSRRQSPAGLAPGDSLEVFVFLDSLGDPVPTTRKPAAQVGEIAWLEIVEANHLGAFADWGMSKDLFIPFAEQPSKLSKGRHALVYLYLDNEGRLAGSNRIDHWVEDEAREFKTGQAVSIMIADKTEMGFKAIIEHQFWGLLYANELYQRVRKGQVLNAYIKRVRPDGRIDLTLSQPGFSQGKMAGVGEQIMAALQANDGFLALSDKSPPQDIYATFKVSKKVFKQALGGLYKQRKIVFEDGGTRLVE</sequence>
<evidence type="ECO:0000259" key="2">
    <source>
        <dbReference type="Pfam" id="PF13509"/>
    </source>
</evidence>
<comment type="caution">
    <text evidence="4">The sequence shown here is derived from an EMBL/GenBank/DDBJ whole genome shotgun (WGS) entry which is preliminary data.</text>
</comment>
<name>A0AAP8SNZ4_9GAMM</name>
<dbReference type="Pfam" id="PF17783">
    <property type="entry name" value="WHD_CvfB"/>
    <property type="match status" value="1"/>
</dbReference>
<evidence type="ECO:0000313" key="5">
    <source>
        <dbReference type="Proteomes" id="UP000235162"/>
    </source>
</evidence>
<dbReference type="AlphaFoldDB" id="A0AAP8SNZ4"/>
<evidence type="ECO:0000259" key="3">
    <source>
        <dbReference type="Pfam" id="PF17783"/>
    </source>
</evidence>
<dbReference type="Gene3D" id="2.40.50.140">
    <property type="entry name" value="Nucleic acid-binding proteins"/>
    <property type="match status" value="2"/>
</dbReference>
<dbReference type="InterPro" id="IPR014464">
    <property type="entry name" value="CvfB_fam"/>
</dbReference>
<dbReference type="InterPro" id="IPR040764">
    <property type="entry name" value="CvfB_WH"/>
</dbReference>
<dbReference type="InterPro" id="IPR012340">
    <property type="entry name" value="NA-bd_OB-fold"/>
</dbReference>
<proteinExistence type="inferred from homology"/>
<accession>A0AAP8SNZ4</accession>
<dbReference type="Pfam" id="PF13509">
    <property type="entry name" value="S1_2"/>
    <property type="match status" value="1"/>
</dbReference>
<gene>
    <name evidence="4" type="ORF">C0029_09460</name>
</gene>